<dbReference type="GO" id="GO:0043130">
    <property type="term" value="F:ubiquitin binding"/>
    <property type="evidence" value="ECO:0007669"/>
    <property type="project" value="InterPro"/>
</dbReference>
<dbReference type="InterPro" id="IPR015940">
    <property type="entry name" value="UBA"/>
</dbReference>
<dbReference type="AlphaFoldDB" id="A0A9Q0IFI5"/>
<protein>
    <recommendedName>
        <fullName evidence="2">UBA domain-containing protein</fullName>
    </recommendedName>
</protein>
<evidence type="ECO:0000313" key="3">
    <source>
        <dbReference type="EMBL" id="KAJ3596128.1"/>
    </source>
</evidence>
<organism evidence="3 4">
    <name type="scientific">Muraenolepis orangiensis</name>
    <name type="common">Patagonian moray cod</name>
    <dbReference type="NCBI Taxonomy" id="630683"/>
    <lineage>
        <taxon>Eukaryota</taxon>
        <taxon>Metazoa</taxon>
        <taxon>Chordata</taxon>
        <taxon>Craniata</taxon>
        <taxon>Vertebrata</taxon>
        <taxon>Euteleostomi</taxon>
        <taxon>Actinopterygii</taxon>
        <taxon>Neopterygii</taxon>
        <taxon>Teleostei</taxon>
        <taxon>Neoteleostei</taxon>
        <taxon>Acanthomorphata</taxon>
        <taxon>Zeiogadaria</taxon>
        <taxon>Gadariae</taxon>
        <taxon>Gadiformes</taxon>
        <taxon>Muraenolepidoidei</taxon>
        <taxon>Muraenolepididae</taxon>
        <taxon>Muraenolepis</taxon>
    </lineage>
</organism>
<dbReference type="GO" id="GO:0043162">
    <property type="term" value="P:ubiquitin-dependent protein catabolic process via the multivesicular body sorting pathway"/>
    <property type="evidence" value="ECO:0007669"/>
    <property type="project" value="InterPro"/>
</dbReference>
<sequence>MNSVDTKQLHPRTARQQFFDRDNEAGYSEDDEGSSTDDGFLGCKSRERPGSRSPKDTLSRFRERHSVPSVQRGEHVPPQSQTRPLSASSGRRKTLREHSLPPLCPGENHCLNKQASLCVCGSQFRPHQPRPSSAGSSVKNRRQKTLRAVGSHEVTFDHSAELLSALSEDERELLGAVTTKGYPLRTAILALQKTGHRSPEKILSYLGATSHLCGLGYDEAQVEEALEMFQNCESKAAEFLLLLTQFREMGFQERAIKEVLLVHENHREKALEELMTQSA</sequence>
<dbReference type="PROSITE" id="PS50030">
    <property type="entry name" value="UBA"/>
    <property type="match status" value="1"/>
</dbReference>
<dbReference type="PANTHER" id="PTHR15960:SF3">
    <property type="entry name" value="UBIQUITIN-ASSOCIATED PROTEIN 1-LIKE"/>
    <property type="match status" value="1"/>
</dbReference>
<proteinExistence type="predicted"/>
<dbReference type="PANTHER" id="PTHR15960">
    <property type="entry name" value="LD44032P"/>
    <property type="match status" value="1"/>
</dbReference>
<dbReference type="Pfam" id="PF21267">
    <property type="entry name" value="UBAP-1_UBA2"/>
    <property type="match status" value="1"/>
</dbReference>
<dbReference type="CDD" id="cd14316">
    <property type="entry name" value="UBA2_UBAP1_like"/>
    <property type="match status" value="1"/>
</dbReference>
<keyword evidence="4" id="KW-1185">Reference proteome</keyword>
<evidence type="ECO:0000256" key="1">
    <source>
        <dbReference type="SAM" id="MobiDB-lite"/>
    </source>
</evidence>
<reference evidence="3" key="1">
    <citation type="submission" date="2022-07" db="EMBL/GenBank/DDBJ databases">
        <title>Chromosome-level genome of Muraenolepis orangiensis.</title>
        <authorList>
            <person name="Kim J."/>
        </authorList>
    </citation>
    <scope>NUCLEOTIDE SEQUENCE</scope>
    <source>
        <strain evidence="3">KU_S4_2022</strain>
        <tissue evidence="3">Muscle</tissue>
    </source>
</reference>
<feature type="region of interest" description="Disordered" evidence="1">
    <location>
        <begin position="1"/>
        <end position="100"/>
    </location>
</feature>
<dbReference type="Proteomes" id="UP001148018">
    <property type="component" value="Unassembled WGS sequence"/>
</dbReference>
<dbReference type="InterPro" id="IPR038870">
    <property type="entry name" value="UBAP1"/>
</dbReference>
<dbReference type="OrthoDB" id="2018023at2759"/>
<dbReference type="GO" id="GO:0000813">
    <property type="term" value="C:ESCRT I complex"/>
    <property type="evidence" value="ECO:0007669"/>
    <property type="project" value="InterPro"/>
</dbReference>
<feature type="compositionally biased region" description="Basic and acidic residues" evidence="1">
    <location>
        <begin position="44"/>
        <end position="66"/>
    </location>
</feature>
<comment type="caution">
    <text evidence="3">The sequence shown here is derived from an EMBL/GenBank/DDBJ whole genome shotgun (WGS) entry which is preliminary data.</text>
</comment>
<feature type="domain" description="UBA" evidence="2">
    <location>
        <begin position="197"/>
        <end position="243"/>
    </location>
</feature>
<evidence type="ECO:0000259" key="2">
    <source>
        <dbReference type="PROSITE" id="PS50030"/>
    </source>
</evidence>
<dbReference type="InterPro" id="IPR049467">
    <property type="entry name" value="UBAP-1-like_UBA2"/>
</dbReference>
<dbReference type="InterPro" id="IPR042575">
    <property type="entry name" value="UBAP1_C"/>
</dbReference>
<accession>A0A9Q0IFI5</accession>
<feature type="compositionally biased region" description="Polar residues" evidence="1">
    <location>
        <begin position="78"/>
        <end position="89"/>
    </location>
</feature>
<gene>
    <name evidence="3" type="ORF">NHX12_002537</name>
</gene>
<evidence type="ECO:0000313" key="4">
    <source>
        <dbReference type="Proteomes" id="UP001148018"/>
    </source>
</evidence>
<dbReference type="Gene3D" id="1.20.120.1920">
    <property type="entry name" value="UBAP1 SOUBA domain"/>
    <property type="match status" value="1"/>
</dbReference>
<dbReference type="EMBL" id="JANIIK010000110">
    <property type="protein sequence ID" value="KAJ3596128.1"/>
    <property type="molecule type" value="Genomic_DNA"/>
</dbReference>
<name>A0A9Q0IFI5_9TELE</name>